<proteinExistence type="predicted"/>
<accession>A0A1H0GSP4</accession>
<organism evidence="8 9">
    <name type="scientific">Alkalicoccus daliensis</name>
    <dbReference type="NCBI Taxonomy" id="745820"/>
    <lineage>
        <taxon>Bacteria</taxon>
        <taxon>Bacillati</taxon>
        <taxon>Bacillota</taxon>
        <taxon>Bacilli</taxon>
        <taxon>Bacillales</taxon>
        <taxon>Bacillaceae</taxon>
        <taxon>Alkalicoccus</taxon>
    </lineage>
</organism>
<dbReference type="InterPro" id="IPR027379">
    <property type="entry name" value="CLS_N"/>
</dbReference>
<evidence type="ECO:0000256" key="5">
    <source>
        <dbReference type="ARBA" id="ARBA00023136"/>
    </source>
</evidence>
<name>A0A1H0GSP4_9BACI</name>
<protein>
    <submittedName>
        <fullName evidence="8">Phospholipase_D-nuclease N-terminal</fullName>
    </submittedName>
</protein>
<dbReference type="AlphaFoldDB" id="A0A1H0GSP4"/>
<dbReference type="STRING" id="745820.SAMN04488053_10719"/>
<evidence type="ECO:0000256" key="1">
    <source>
        <dbReference type="ARBA" id="ARBA00004651"/>
    </source>
</evidence>
<keyword evidence="5 6" id="KW-0472">Membrane</keyword>
<dbReference type="Pfam" id="PF13396">
    <property type="entry name" value="PLDc_N"/>
    <property type="match status" value="1"/>
</dbReference>
<dbReference type="GO" id="GO:0005886">
    <property type="term" value="C:plasma membrane"/>
    <property type="evidence" value="ECO:0007669"/>
    <property type="project" value="UniProtKB-SubCell"/>
</dbReference>
<feature type="domain" description="Cardiolipin synthase N-terminal" evidence="7">
    <location>
        <begin position="21"/>
        <end position="63"/>
    </location>
</feature>
<keyword evidence="2" id="KW-1003">Cell membrane</keyword>
<keyword evidence="4 6" id="KW-1133">Transmembrane helix</keyword>
<keyword evidence="9" id="KW-1185">Reference proteome</keyword>
<evidence type="ECO:0000256" key="4">
    <source>
        <dbReference type="ARBA" id="ARBA00022989"/>
    </source>
</evidence>
<feature type="transmembrane region" description="Helical" evidence="6">
    <location>
        <begin position="12"/>
        <end position="29"/>
    </location>
</feature>
<evidence type="ECO:0000259" key="7">
    <source>
        <dbReference type="Pfam" id="PF13396"/>
    </source>
</evidence>
<evidence type="ECO:0000256" key="6">
    <source>
        <dbReference type="SAM" id="Phobius"/>
    </source>
</evidence>
<sequence>MEELNQIDYQLFAPIILLGFILTLSALISCIRQDMSKEKRLIWILVIVFINFLGPIIYFIFGRNRNQK</sequence>
<dbReference type="EMBL" id="FNIL01000007">
    <property type="protein sequence ID" value="SDO09917.1"/>
    <property type="molecule type" value="Genomic_DNA"/>
</dbReference>
<keyword evidence="3 6" id="KW-0812">Transmembrane</keyword>
<evidence type="ECO:0000256" key="3">
    <source>
        <dbReference type="ARBA" id="ARBA00022692"/>
    </source>
</evidence>
<gene>
    <name evidence="8" type="ORF">SAMN04488053_10719</name>
</gene>
<evidence type="ECO:0000313" key="8">
    <source>
        <dbReference type="EMBL" id="SDO09917.1"/>
    </source>
</evidence>
<reference evidence="9" key="1">
    <citation type="submission" date="2016-10" db="EMBL/GenBank/DDBJ databases">
        <authorList>
            <person name="Varghese N."/>
            <person name="Submissions S."/>
        </authorList>
    </citation>
    <scope>NUCLEOTIDE SEQUENCE [LARGE SCALE GENOMIC DNA]</scope>
    <source>
        <strain evidence="9">CGMCC 1.10369</strain>
    </source>
</reference>
<evidence type="ECO:0000256" key="2">
    <source>
        <dbReference type="ARBA" id="ARBA00022475"/>
    </source>
</evidence>
<evidence type="ECO:0000313" key="9">
    <source>
        <dbReference type="Proteomes" id="UP000198778"/>
    </source>
</evidence>
<dbReference type="RefSeq" id="WP_090843076.1">
    <property type="nucleotide sequence ID" value="NZ_FNIL01000007.1"/>
</dbReference>
<dbReference type="Proteomes" id="UP000198778">
    <property type="component" value="Unassembled WGS sequence"/>
</dbReference>
<dbReference type="OrthoDB" id="3243324at2"/>
<feature type="transmembrane region" description="Helical" evidence="6">
    <location>
        <begin position="41"/>
        <end position="61"/>
    </location>
</feature>
<comment type="subcellular location">
    <subcellularLocation>
        <location evidence="1">Cell membrane</location>
        <topology evidence="1">Multi-pass membrane protein</topology>
    </subcellularLocation>
</comment>